<organism evidence="2 3">
    <name type="scientific">Microthlaspi erraticum</name>
    <dbReference type="NCBI Taxonomy" id="1685480"/>
    <lineage>
        <taxon>Eukaryota</taxon>
        <taxon>Viridiplantae</taxon>
        <taxon>Streptophyta</taxon>
        <taxon>Embryophyta</taxon>
        <taxon>Tracheophyta</taxon>
        <taxon>Spermatophyta</taxon>
        <taxon>Magnoliopsida</taxon>
        <taxon>eudicotyledons</taxon>
        <taxon>Gunneridae</taxon>
        <taxon>Pentapetalae</taxon>
        <taxon>rosids</taxon>
        <taxon>malvids</taxon>
        <taxon>Brassicales</taxon>
        <taxon>Brassicaceae</taxon>
        <taxon>Coluteocarpeae</taxon>
        <taxon>Microthlaspi</taxon>
    </lineage>
</organism>
<feature type="compositionally biased region" description="Basic and acidic residues" evidence="1">
    <location>
        <begin position="102"/>
        <end position="113"/>
    </location>
</feature>
<feature type="compositionally biased region" description="Polar residues" evidence="1">
    <location>
        <begin position="25"/>
        <end position="36"/>
    </location>
</feature>
<keyword evidence="3" id="KW-1185">Reference proteome</keyword>
<dbReference type="PANTHER" id="PTHR34278:SF10">
    <property type="entry name" value="CALCIUM-BINDING SITE PROTEIN-RELATED"/>
    <property type="match status" value="1"/>
</dbReference>
<comment type="caution">
    <text evidence="2">The sequence shown here is derived from an EMBL/GenBank/DDBJ whole genome shotgun (WGS) entry which is preliminary data.</text>
</comment>
<evidence type="ECO:0000313" key="2">
    <source>
        <dbReference type="EMBL" id="CAA7058203.1"/>
    </source>
</evidence>
<dbReference type="OrthoDB" id="663108at2759"/>
<dbReference type="AlphaFoldDB" id="A0A6D2KY04"/>
<dbReference type="PANTHER" id="PTHR34278">
    <property type="entry name" value="PROTEIN THI031, PUTATIVE-RELATED"/>
    <property type="match status" value="1"/>
</dbReference>
<gene>
    <name evidence="2" type="ORF">MERR_LOCUS45439</name>
</gene>
<accession>A0A6D2KY04</accession>
<proteinExistence type="predicted"/>
<dbReference type="Proteomes" id="UP000467841">
    <property type="component" value="Unassembled WGS sequence"/>
</dbReference>
<protein>
    <submittedName>
        <fullName evidence="2">Uncharacterized protein</fullName>
    </submittedName>
</protein>
<evidence type="ECO:0000256" key="1">
    <source>
        <dbReference type="SAM" id="MobiDB-lite"/>
    </source>
</evidence>
<evidence type="ECO:0000313" key="3">
    <source>
        <dbReference type="Proteomes" id="UP000467841"/>
    </source>
</evidence>
<name>A0A6D2KY04_9BRAS</name>
<dbReference type="EMBL" id="CACVBM020001718">
    <property type="protein sequence ID" value="CAA7058203.1"/>
    <property type="molecule type" value="Genomic_DNA"/>
</dbReference>
<sequence length="113" mass="12209">MKSGGGQHGFVRTGMIHPSGFGESTKPQSKPTNQSKLTEKCERSSKYSNCHVSPAMKSTDKSKGRRKLQPTGRWAEDKLGRLTGSGSSSAGSILDTLCGDNYDGHDYDHDDDC</sequence>
<reference evidence="2" key="1">
    <citation type="submission" date="2020-01" db="EMBL/GenBank/DDBJ databases">
        <authorList>
            <person name="Mishra B."/>
        </authorList>
    </citation>
    <scope>NUCLEOTIDE SEQUENCE [LARGE SCALE GENOMIC DNA]</scope>
</reference>
<feature type="region of interest" description="Disordered" evidence="1">
    <location>
        <begin position="1"/>
        <end position="113"/>
    </location>
</feature>